<proteinExistence type="predicted"/>
<dbReference type="EMBL" id="JAODUO010000975">
    <property type="protein sequence ID" value="KAK2172283.1"/>
    <property type="molecule type" value="Genomic_DNA"/>
</dbReference>
<dbReference type="SUPFAM" id="SSF54695">
    <property type="entry name" value="POZ domain"/>
    <property type="match status" value="1"/>
</dbReference>
<dbReference type="Proteomes" id="UP001209878">
    <property type="component" value="Unassembled WGS sequence"/>
</dbReference>
<dbReference type="SMART" id="SM00225">
    <property type="entry name" value="BTB"/>
    <property type="match status" value="1"/>
</dbReference>
<name>A0AAD9NKV5_RIDPI</name>
<evidence type="ECO:0000313" key="3">
    <source>
        <dbReference type="Proteomes" id="UP001209878"/>
    </source>
</evidence>
<keyword evidence="3" id="KW-1185">Reference proteome</keyword>
<feature type="domain" description="BTB" evidence="1">
    <location>
        <begin position="15"/>
        <end position="82"/>
    </location>
</feature>
<comment type="caution">
    <text evidence="2">The sequence shown here is derived from an EMBL/GenBank/DDBJ whole genome shotgun (WGS) entry which is preliminary data.</text>
</comment>
<protein>
    <recommendedName>
        <fullName evidence="1">BTB domain-containing protein</fullName>
    </recommendedName>
</protein>
<organism evidence="2 3">
    <name type="scientific">Ridgeia piscesae</name>
    <name type="common">Tubeworm</name>
    <dbReference type="NCBI Taxonomy" id="27915"/>
    <lineage>
        <taxon>Eukaryota</taxon>
        <taxon>Metazoa</taxon>
        <taxon>Spiralia</taxon>
        <taxon>Lophotrochozoa</taxon>
        <taxon>Annelida</taxon>
        <taxon>Polychaeta</taxon>
        <taxon>Sedentaria</taxon>
        <taxon>Canalipalpata</taxon>
        <taxon>Sabellida</taxon>
        <taxon>Siboglinidae</taxon>
        <taxon>Ridgeia</taxon>
    </lineage>
</organism>
<evidence type="ECO:0000313" key="2">
    <source>
        <dbReference type="EMBL" id="KAK2172283.1"/>
    </source>
</evidence>
<dbReference type="PROSITE" id="PS50097">
    <property type="entry name" value="BTB"/>
    <property type="match status" value="1"/>
</dbReference>
<dbReference type="Gene3D" id="3.30.710.10">
    <property type="entry name" value="Potassium Channel Kv1.1, Chain A"/>
    <property type="match status" value="1"/>
</dbReference>
<dbReference type="Pfam" id="PF00651">
    <property type="entry name" value="BTB"/>
    <property type="match status" value="1"/>
</dbReference>
<dbReference type="InterPro" id="IPR011333">
    <property type="entry name" value="SKP1/BTB/POZ_sf"/>
</dbReference>
<reference evidence="2" key="1">
    <citation type="journal article" date="2023" name="Mol. Biol. Evol.">
        <title>Third-Generation Sequencing Reveals the Adaptive Role of the Epigenome in Three Deep-Sea Polychaetes.</title>
        <authorList>
            <person name="Perez M."/>
            <person name="Aroh O."/>
            <person name="Sun Y."/>
            <person name="Lan Y."/>
            <person name="Juniper S.K."/>
            <person name="Young C.R."/>
            <person name="Angers B."/>
            <person name="Qian P.Y."/>
        </authorList>
    </citation>
    <scope>NUCLEOTIDE SEQUENCE</scope>
    <source>
        <strain evidence="2">R07B-5</strain>
    </source>
</reference>
<dbReference type="PANTHER" id="PTHR22744:SF17">
    <property type="entry name" value="BTB DOMAIN-CONTAINING PROTEIN"/>
    <property type="match status" value="1"/>
</dbReference>
<dbReference type="AlphaFoldDB" id="A0AAD9NKV5"/>
<evidence type="ECO:0000259" key="1">
    <source>
        <dbReference type="PROSITE" id="PS50097"/>
    </source>
</evidence>
<dbReference type="CDD" id="cd18186">
    <property type="entry name" value="BTB_POZ_ZBTB_KLHL-like"/>
    <property type="match status" value="1"/>
</dbReference>
<accession>A0AAD9NKV5</accession>
<gene>
    <name evidence="2" type="ORF">NP493_975g04077</name>
</gene>
<sequence length="244" mass="28491">MEGCYPDFTVVDEMASVTLVIEGHRLYVHREVLAAWSPVFRAMFVQDFKEKSMAEIELPGKKVEDFVQLLHCIYPPIQEITDSNVFHLLPLTEEYQISEVKKRCEEYLLTRPGSMELLITAQTYGLMSVLEKCIEFARKKTLPELQKDAFFKSIHPENVIQILMMRCGDLEDKLEQSRKMVTERDVRLYGCINEFASGYGSFCTECKSRRINDTCFNCLKMFRDKVKTKCDEVRQIRNQMPLLL</sequence>
<dbReference type="PANTHER" id="PTHR22744">
    <property type="entry name" value="HELIX LOOP HELIX PROTEIN 21-RELATED"/>
    <property type="match status" value="1"/>
</dbReference>
<dbReference type="InterPro" id="IPR000210">
    <property type="entry name" value="BTB/POZ_dom"/>
</dbReference>